<feature type="signal peptide" evidence="1">
    <location>
        <begin position="1"/>
        <end position="25"/>
    </location>
</feature>
<dbReference type="AlphaFoldDB" id="A0A7T5VDF1"/>
<gene>
    <name evidence="2" type="ORF">HP555_08235</name>
</gene>
<evidence type="ECO:0000313" key="3">
    <source>
        <dbReference type="Proteomes" id="UP000596092"/>
    </source>
</evidence>
<keyword evidence="1" id="KW-0732">Signal</keyword>
<sequence>MSSRPTTTAAVAFACLLGFTLPVQAADAPFEIEHGKINTADASPVDPGAFEFETTFAQTRADRSWSGSGNTHGRGTFRERSLGFSFTAGLIENMDANISGGYSWIKDNDNVYDEDAELLGPFRGEDFTDLELSGRYRFFNDEARHLEIAYIGGVTIPVGSDSDRDEIGTSQEYWSFDQTLVATKDWGQWTLNGDIGFSLPIGNKRENVRGTLNADLALGYQILPWLQPEVELNYSHDYLKDESDAQVLAVTAGFVMPINETWLVNLGVQQDFWGQNVDKTTTWTTTVKIAF</sequence>
<evidence type="ECO:0000313" key="2">
    <source>
        <dbReference type="EMBL" id="QQG65854.1"/>
    </source>
</evidence>
<proteinExistence type="predicted"/>
<name>A0A7T5VDF1_9BACT</name>
<evidence type="ECO:0000256" key="1">
    <source>
        <dbReference type="SAM" id="SignalP"/>
    </source>
</evidence>
<protein>
    <submittedName>
        <fullName evidence="2">Transporter</fullName>
    </submittedName>
</protein>
<dbReference type="EMBL" id="CP054140">
    <property type="protein sequence ID" value="QQG65854.1"/>
    <property type="molecule type" value="Genomic_DNA"/>
</dbReference>
<feature type="chain" id="PRO_5032931843" evidence="1">
    <location>
        <begin position="26"/>
        <end position="291"/>
    </location>
</feature>
<dbReference type="InterPro" id="IPR025737">
    <property type="entry name" value="FApF"/>
</dbReference>
<dbReference type="KEGG" id="dog:HP555_08235"/>
<keyword evidence="3" id="KW-1185">Reference proteome</keyword>
<organism evidence="2 3">
    <name type="scientific">Desulfobulbus oligotrophicus</name>
    <dbReference type="NCBI Taxonomy" id="1909699"/>
    <lineage>
        <taxon>Bacteria</taxon>
        <taxon>Pseudomonadati</taxon>
        <taxon>Thermodesulfobacteriota</taxon>
        <taxon>Desulfobulbia</taxon>
        <taxon>Desulfobulbales</taxon>
        <taxon>Desulfobulbaceae</taxon>
        <taxon>Desulfobulbus</taxon>
    </lineage>
</organism>
<accession>A0A7T5VDF1</accession>
<dbReference type="Proteomes" id="UP000596092">
    <property type="component" value="Chromosome"/>
</dbReference>
<dbReference type="Pfam" id="PF13557">
    <property type="entry name" value="Phenol_MetA_deg"/>
    <property type="match status" value="1"/>
</dbReference>
<reference evidence="2 3" key="1">
    <citation type="submission" date="2020-05" db="EMBL/GenBank/DDBJ databases">
        <title>Complete genome of Desulfobulbus oligotrophicus.</title>
        <authorList>
            <person name="Podar M."/>
        </authorList>
    </citation>
    <scope>NUCLEOTIDE SEQUENCE [LARGE SCALE GENOMIC DNA]</scope>
    <source>
        <strain evidence="2 3">Prop6</strain>
    </source>
</reference>
<dbReference type="PROSITE" id="PS51257">
    <property type="entry name" value="PROKAR_LIPOPROTEIN"/>
    <property type="match status" value="1"/>
</dbReference>
<dbReference type="RefSeq" id="WP_199261424.1">
    <property type="nucleotide sequence ID" value="NZ_CP054140.1"/>
</dbReference>